<organism evidence="1">
    <name type="scientific">viral metagenome</name>
    <dbReference type="NCBI Taxonomy" id="1070528"/>
    <lineage>
        <taxon>unclassified sequences</taxon>
        <taxon>metagenomes</taxon>
        <taxon>organismal metagenomes</taxon>
    </lineage>
</organism>
<accession>A0A6M3K5P7</accession>
<gene>
    <name evidence="1" type="ORF">MM415A01361_0001</name>
</gene>
<protein>
    <submittedName>
        <fullName evidence="1">Uncharacterized protein</fullName>
    </submittedName>
</protein>
<reference evidence="1" key="1">
    <citation type="submission" date="2020-03" db="EMBL/GenBank/DDBJ databases">
        <title>The deep terrestrial virosphere.</title>
        <authorList>
            <person name="Holmfeldt K."/>
            <person name="Nilsson E."/>
            <person name="Simone D."/>
            <person name="Lopez-Fernandez M."/>
            <person name="Wu X."/>
            <person name="de Brujin I."/>
            <person name="Lundin D."/>
            <person name="Andersson A."/>
            <person name="Bertilsson S."/>
            <person name="Dopson M."/>
        </authorList>
    </citation>
    <scope>NUCLEOTIDE SEQUENCE</scope>
    <source>
        <strain evidence="1">MM415A01361</strain>
    </source>
</reference>
<dbReference type="EMBL" id="MT142263">
    <property type="protein sequence ID" value="QJA77091.1"/>
    <property type="molecule type" value="Genomic_DNA"/>
</dbReference>
<sequence length="113" mass="13049">MKGINMSTGYEWYLNNKKLYEKENKSVIDEVNKQDSPQHILWAKTICGNLESEIAKCVYNNDGFFFTEPLVNKLMHFAYLKGSRSINENSYQDGWDDCLLDVSKKLGLNNEGN</sequence>
<proteinExistence type="predicted"/>
<evidence type="ECO:0000313" key="1">
    <source>
        <dbReference type="EMBL" id="QJA77091.1"/>
    </source>
</evidence>
<name>A0A6M3K5P7_9ZZZZ</name>
<dbReference type="AlphaFoldDB" id="A0A6M3K5P7"/>